<evidence type="ECO:0008006" key="4">
    <source>
        <dbReference type="Google" id="ProtNLM"/>
    </source>
</evidence>
<feature type="region of interest" description="Disordered" evidence="1">
    <location>
        <begin position="341"/>
        <end position="384"/>
    </location>
</feature>
<dbReference type="EMBL" id="JAKJXO020000007">
    <property type="protein sequence ID" value="KAL1602472.1"/>
    <property type="molecule type" value="Genomic_DNA"/>
</dbReference>
<proteinExistence type="predicted"/>
<feature type="compositionally biased region" description="Low complexity" evidence="1">
    <location>
        <begin position="354"/>
        <end position="364"/>
    </location>
</feature>
<organism evidence="2 3">
    <name type="scientific">Paraconiothyrium brasiliense</name>
    <dbReference type="NCBI Taxonomy" id="300254"/>
    <lineage>
        <taxon>Eukaryota</taxon>
        <taxon>Fungi</taxon>
        <taxon>Dikarya</taxon>
        <taxon>Ascomycota</taxon>
        <taxon>Pezizomycotina</taxon>
        <taxon>Dothideomycetes</taxon>
        <taxon>Pleosporomycetidae</taxon>
        <taxon>Pleosporales</taxon>
        <taxon>Massarineae</taxon>
        <taxon>Didymosphaeriaceae</taxon>
        <taxon>Paraconiothyrium</taxon>
    </lineage>
</organism>
<accession>A0ABR3RF12</accession>
<gene>
    <name evidence="2" type="ORF">SLS60_005888</name>
</gene>
<protein>
    <recommendedName>
        <fullName evidence="4">Arrestin-like N-terminal domain-containing protein</fullName>
    </recommendedName>
</protein>
<comment type="caution">
    <text evidence="2">The sequence shown here is derived from an EMBL/GenBank/DDBJ whole genome shotgun (WGS) entry which is preliminary data.</text>
</comment>
<keyword evidence="3" id="KW-1185">Reference proteome</keyword>
<sequence>MKCAITRTNGQSSTTYKEKPDFFMRTLELYASPIGGQSYDIVCANKGVTEDNRVELPFEFIWPERTELSPGPKWLPNPSFEHECGGPLPPTYYRSWGNELIVEYFLEARLYTAGRYDAAQEVRCPLNYRPSPPIPNPIPPVPNAVTIYSRNGIVARTYRLHPDYDPNEGWRARIKHSWNKDKDTTPYANYMIGVSCPSVLIYGQPIVLTLSLNHIERSKDVPDPPPVHLRRISVRLSSYLKVRIPSRSLFGTSDMDESHNDKVIFLDKRFMMGEGLLMYDGMTATTAELPLLLAPAFKTYGLELTHKLKVELWGECAREQFRFTPVQGPVLILAGGRTPMDGPSLVPPSPLPPMDAKSAEAAAEAPPPMEEDKAPPPYQVLDKD</sequence>
<name>A0ABR3RF12_9PLEO</name>
<dbReference type="Proteomes" id="UP001521785">
    <property type="component" value="Unassembled WGS sequence"/>
</dbReference>
<reference evidence="2 3" key="1">
    <citation type="submission" date="2024-02" db="EMBL/GenBank/DDBJ databases">
        <title>De novo assembly and annotation of 12 fungi associated with fruit tree decline syndrome in Ontario, Canada.</title>
        <authorList>
            <person name="Sulman M."/>
            <person name="Ellouze W."/>
            <person name="Ilyukhin E."/>
        </authorList>
    </citation>
    <scope>NUCLEOTIDE SEQUENCE [LARGE SCALE GENOMIC DNA]</scope>
    <source>
        <strain evidence="2 3">M42-189</strain>
    </source>
</reference>
<evidence type="ECO:0000313" key="3">
    <source>
        <dbReference type="Proteomes" id="UP001521785"/>
    </source>
</evidence>
<evidence type="ECO:0000313" key="2">
    <source>
        <dbReference type="EMBL" id="KAL1602472.1"/>
    </source>
</evidence>
<evidence type="ECO:0000256" key="1">
    <source>
        <dbReference type="SAM" id="MobiDB-lite"/>
    </source>
</evidence>